<evidence type="ECO:0000256" key="3">
    <source>
        <dbReference type="ARBA" id="ARBA00022824"/>
    </source>
</evidence>
<evidence type="ECO:0000256" key="1">
    <source>
        <dbReference type="ARBA" id="ARBA00004240"/>
    </source>
</evidence>
<comment type="subcellular location">
    <subcellularLocation>
        <location evidence="1">Endoplasmic reticulum</location>
    </subcellularLocation>
</comment>
<keyword evidence="8" id="KW-1185">Reference proteome</keyword>
<keyword evidence="3" id="KW-0256">Endoplasmic reticulum</keyword>
<dbReference type="Pfam" id="PF08314">
    <property type="entry name" value="Sec39"/>
    <property type="match status" value="1"/>
</dbReference>
<evidence type="ECO:0000313" key="7">
    <source>
        <dbReference type="EMBL" id="KAL2043217.1"/>
    </source>
</evidence>
<dbReference type="PANTHER" id="PTHR40787">
    <property type="entry name" value="SECRETED PROTEIN"/>
    <property type="match status" value="1"/>
</dbReference>
<feature type="domain" description="Sec39" evidence="6">
    <location>
        <begin position="13"/>
        <end position="833"/>
    </location>
</feature>
<evidence type="ECO:0000256" key="2">
    <source>
        <dbReference type="ARBA" id="ARBA00022448"/>
    </source>
</evidence>
<feature type="region of interest" description="Disordered" evidence="5">
    <location>
        <begin position="257"/>
        <end position="283"/>
    </location>
</feature>
<accession>A0ABR4AF41</accession>
<dbReference type="EMBL" id="JBEFKJ010000012">
    <property type="protein sequence ID" value="KAL2043217.1"/>
    <property type="molecule type" value="Genomic_DNA"/>
</dbReference>
<organism evidence="7 8">
    <name type="scientific">Stereocaulon virgatum</name>
    <dbReference type="NCBI Taxonomy" id="373712"/>
    <lineage>
        <taxon>Eukaryota</taxon>
        <taxon>Fungi</taxon>
        <taxon>Dikarya</taxon>
        <taxon>Ascomycota</taxon>
        <taxon>Pezizomycotina</taxon>
        <taxon>Lecanoromycetes</taxon>
        <taxon>OSLEUM clade</taxon>
        <taxon>Lecanoromycetidae</taxon>
        <taxon>Lecanorales</taxon>
        <taxon>Lecanorineae</taxon>
        <taxon>Stereocaulaceae</taxon>
        <taxon>Stereocaulon</taxon>
    </lineage>
</organism>
<keyword evidence="4" id="KW-0653">Protein transport</keyword>
<feature type="region of interest" description="Disordered" evidence="5">
    <location>
        <begin position="888"/>
        <end position="934"/>
    </location>
</feature>
<dbReference type="PANTHER" id="PTHR40787:SF3">
    <property type="entry name" value="PROTEIN TRANSPORT PROTEIN SEC39"/>
    <property type="match status" value="1"/>
</dbReference>
<dbReference type="InterPro" id="IPR013244">
    <property type="entry name" value="Sec39_domain"/>
</dbReference>
<proteinExistence type="predicted"/>
<keyword evidence="2" id="KW-0813">Transport</keyword>
<protein>
    <recommendedName>
        <fullName evidence="6">Sec39 domain-containing protein</fullName>
    </recommendedName>
</protein>
<feature type="compositionally biased region" description="Basic and acidic residues" evidence="5">
    <location>
        <begin position="831"/>
        <end position="842"/>
    </location>
</feature>
<dbReference type="Proteomes" id="UP001590950">
    <property type="component" value="Unassembled WGS sequence"/>
</dbReference>
<evidence type="ECO:0000313" key="8">
    <source>
        <dbReference type="Proteomes" id="UP001590950"/>
    </source>
</evidence>
<gene>
    <name evidence="7" type="ORF">N7G274_004277</name>
</gene>
<reference evidence="7 8" key="1">
    <citation type="submission" date="2024-09" db="EMBL/GenBank/DDBJ databases">
        <title>Rethinking Asexuality: The Enigmatic Case of Functional Sexual Genes in Lepraria (Stereocaulaceae).</title>
        <authorList>
            <person name="Doellman M."/>
            <person name="Sun Y."/>
            <person name="Barcenas-Pena A."/>
            <person name="Lumbsch H.T."/>
            <person name="Grewe F."/>
        </authorList>
    </citation>
    <scope>NUCLEOTIDE SEQUENCE [LARGE SCALE GENOMIC DNA]</scope>
    <source>
        <strain evidence="7 8">Mercado 3170</strain>
    </source>
</reference>
<evidence type="ECO:0000259" key="6">
    <source>
        <dbReference type="Pfam" id="PF08314"/>
    </source>
</evidence>
<feature type="compositionally biased region" description="Basic and acidic residues" evidence="5">
    <location>
        <begin position="260"/>
        <end position="283"/>
    </location>
</feature>
<name>A0ABR4AF41_9LECA</name>
<feature type="region of interest" description="Disordered" evidence="5">
    <location>
        <begin position="825"/>
        <end position="852"/>
    </location>
</feature>
<evidence type="ECO:0000256" key="4">
    <source>
        <dbReference type="ARBA" id="ARBA00022927"/>
    </source>
</evidence>
<sequence length="960" mass="107523">MATTSEHSRAHVVLEAVRYASNANIPALRQIITQRPEALKLELTLRILLTYLPTVTEPELYVDLLHKLLADSSKTNIATPSSAATPSEQISTEDEARVRVKSLRLTPLTDQQARYDQDTDPLTLFLLRQAHRIDAETGSLDLITQLLERFVDHSSVLRTWMISVLLPLVRLGYEYYGPSGPTYTLGKFEEFEANVAVPSLLAKTAYRNFLEEADEREVKKEKDKRIEKERTTEEEQRLRRDLRGLVGPWMYGASMRKRRKLDDRSRREGSISESRATESKETANQRLLNSEWATVNDWLLDVSLRDFEWSVKVVEQWHGPRDVDYGDWAEGTQQLDEETLQNATYKYAQAGLAAFYAANDHSRDSVMDSNRIIKRVAELAGLEKPPDMKDARIEELATSIARRVSYEYLDGFTPAHFFYNALLRQQNPLTEPTESSIDLALLFNVSCKNLCDLGIMKTSKSVAELCLFAGDADQLAHLRRTLQKLKADKLEAERKGGQAQRWAFARQRILWLWGWGQQAEGTRRSPGVFGRIAKIDLERELLQAMLDEECYEEAINIYCATASRPLPMDTVESTAIYAALSSYDAASICSRQRGGVLRASQIIEAFGSYLPDSKGVSQILALIDATHRISMYSLTLQHGVPFRPANIRAHKDPLSLISKILEQNKRSYTELDNLLEIGQNLLTAGLLQGSQQALPTRSTQNDHASETALSQRRIMQKAIEAALEQDDFDTAYSYLMMRLARSNRSKLSYGDESVHEGMQDDVSWRVMYLVGSYDVPSTGKTSALRRIEQRMELLTQALLLAPTPTLAEILDAWRRCEEQLNAQFAREADEEERHDARGDRKVPGGFDADSTHVVLKPRNPARSALAEEAPMGLFDVARGAATALSKSAFPLRGPRKGESAKSPHGRPLSIASVESSDEGSVSGTGGQGRVRKRDMVSSMVTGGLASGIGWVIGAPPVRQD</sequence>
<comment type="caution">
    <text evidence="7">The sequence shown here is derived from an EMBL/GenBank/DDBJ whole genome shotgun (WGS) entry which is preliminary data.</text>
</comment>
<feature type="compositionally biased region" description="Low complexity" evidence="5">
    <location>
        <begin position="912"/>
        <end position="921"/>
    </location>
</feature>
<evidence type="ECO:0000256" key="5">
    <source>
        <dbReference type="SAM" id="MobiDB-lite"/>
    </source>
</evidence>